<dbReference type="Proteomes" id="UP000221504">
    <property type="component" value="Unassembled WGS sequence"/>
</dbReference>
<gene>
    <name evidence="1" type="ORF">CBG52_09235</name>
</gene>
<accession>A0A2C6BVT5</accession>
<organism evidence="1 2">
    <name type="scientific">Fusobacterium nucleatum subsp. polymorphum</name>
    <name type="common">Fusobacterium polymorphum</name>
    <dbReference type="NCBI Taxonomy" id="76857"/>
    <lineage>
        <taxon>Bacteria</taxon>
        <taxon>Fusobacteriati</taxon>
        <taxon>Fusobacteriota</taxon>
        <taxon>Fusobacteriia</taxon>
        <taxon>Fusobacteriales</taxon>
        <taxon>Fusobacteriaceae</taxon>
        <taxon>Fusobacterium</taxon>
    </lineage>
</organism>
<proteinExistence type="predicted"/>
<dbReference type="AlphaFoldDB" id="A0A2C6BVT5"/>
<evidence type="ECO:0000313" key="2">
    <source>
        <dbReference type="Proteomes" id="UP000221504"/>
    </source>
</evidence>
<sequence>MDKVILLSKHITNIKVISKVEGRWEKGKYVLDDEKEQIVKGVYMPVSSDTLKYYPQGEITLKDMELFTKEKLKEGDIAILRNEKFKIIEITDFDYLADIKSYILKRSTKDD</sequence>
<comment type="caution">
    <text evidence="1">The sequence shown here is derived from an EMBL/GenBank/DDBJ whole genome shotgun (WGS) entry which is preliminary data.</text>
</comment>
<evidence type="ECO:0000313" key="1">
    <source>
        <dbReference type="EMBL" id="PHI08341.1"/>
    </source>
</evidence>
<reference evidence="1 2" key="1">
    <citation type="submission" date="2017-06" db="EMBL/GenBank/DDBJ databases">
        <title>Draft genome sequence of Fusobacterium nucleatum subsp. polymorphum KCOM 1267 (=ChDC F290).</title>
        <authorList>
            <person name="Kook J.-K."/>
            <person name="Park S.-N."/>
            <person name="Lim Y.K."/>
            <person name="Roh H."/>
        </authorList>
    </citation>
    <scope>NUCLEOTIDE SEQUENCE [LARGE SCALE GENOMIC DNA]</scope>
    <source>
        <strain evidence="2">KCOM 1267(ChDC F290)</strain>
    </source>
</reference>
<dbReference type="EMBL" id="NIRM01000002">
    <property type="protein sequence ID" value="PHI08341.1"/>
    <property type="molecule type" value="Genomic_DNA"/>
</dbReference>
<protein>
    <submittedName>
        <fullName evidence="1">Uncharacterized protein</fullName>
    </submittedName>
</protein>
<dbReference type="RefSeq" id="WP_099011577.1">
    <property type="nucleotide sequence ID" value="NZ_CP077154.1"/>
</dbReference>
<name>A0A2C6BVT5_FUSNP</name>